<dbReference type="Proteomes" id="UP000565262">
    <property type="component" value="Unassembled WGS sequence"/>
</dbReference>
<name>A0A839IV30_9GAMM</name>
<accession>A0A839IV30</accession>
<evidence type="ECO:0000313" key="3">
    <source>
        <dbReference type="Proteomes" id="UP000565262"/>
    </source>
</evidence>
<feature type="transmembrane region" description="Helical" evidence="1">
    <location>
        <begin position="69"/>
        <end position="94"/>
    </location>
</feature>
<comment type="caution">
    <text evidence="2">The sequence shown here is derived from an EMBL/GenBank/DDBJ whole genome shotgun (WGS) entry which is preliminary data.</text>
</comment>
<dbReference type="Pfam" id="PF11188">
    <property type="entry name" value="DUF2975"/>
    <property type="match status" value="1"/>
</dbReference>
<feature type="transmembrane region" description="Helical" evidence="1">
    <location>
        <begin position="24"/>
        <end position="48"/>
    </location>
</feature>
<protein>
    <submittedName>
        <fullName evidence="2">DUF2975 domain-containing protein</fullName>
    </submittedName>
</protein>
<dbReference type="AlphaFoldDB" id="A0A839IV30"/>
<feature type="transmembrane region" description="Helical" evidence="1">
    <location>
        <begin position="114"/>
        <end position="130"/>
    </location>
</feature>
<keyword evidence="1" id="KW-1133">Transmembrane helix</keyword>
<keyword evidence="1" id="KW-0812">Transmembrane</keyword>
<keyword evidence="3" id="KW-1185">Reference proteome</keyword>
<keyword evidence="1" id="KW-0472">Membrane</keyword>
<proteinExistence type="predicted"/>
<sequence length="144" mass="16125">MAISTQSLSAVKLPFKVVYNNIELWQWLAGMALTALPVLALVIALRYLSQLMQEFTQGRYFSLLAIDKLYRFSAWLLASTALKIAIMPLLSVALTINNPAGERSLVVSVEGENLYMALIAVVFFVITRILQEGRRIDTENAEFI</sequence>
<gene>
    <name evidence="2" type="ORF">H4O21_17125</name>
</gene>
<evidence type="ECO:0000256" key="1">
    <source>
        <dbReference type="SAM" id="Phobius"/>
    </source>
</evidence>
<organism evidence="2 3">
    <name type="scientific">Oceanospirillum sediminis</name>
    <dbReference type="NCBI Taxonomy" id="2760088"/>
    <lineage>
        <taxon>Bacteria</taxon>
        <taxon>Pseudomonadati</taxon>
        <taxon>Pseudomonadota</taxon>
        <taxon>Gammaproteobacteria</taxon>
        <taxon>Oceanospirillales</taxon>
        <taxon>Oceanospirillaceae</taxon>
        <taxon>Oceanospirillum</taxon>
    </lineage>
</organism>
<evidence type="ECO:0000313" key="2">
    <source>
        <dbReference type="EMBL" id="MBB1488329.1"/>
    </source>
</evidence>
<dbReference type="InterPro" id="IPR021354">
    <property type="entry name" value="DUF2975"/>
</dbReference>
<dbReference type="EMBL" id="JACJFM010000026">
    <property type="protein sequence ID" value="MBB1488329.1"/>
    <property type="molecule type" value="Genomic_DNA"/>
</dbReference>
<reference evidence="2 3" key="1">
    <citation type="submission" date="2020-08" db="EMBL/GenBank/DDBJ databases">
        <title>Oceanospirillum sp. nov. isolated from marine sediment.</title>
        <authorList>
            <person name="Ji X."/>
        </authorList>
    </citation>
    <scope>NUCLEOTIDE SEQUENCE [LARGE SCALE GENOMIC DNA]</scope>
    <source>
        <strain evidence="2 3">D5</strain>
    </source>
</reference>